<evidence type="ECO:0000313" key="2">
    <source>
        <dbReference type="EMBL" id="RWS13261.1"/>
    </source>
</evidence>
<gene>
    <name evidence="2" type="ORF">B4U79_17373</name>
</gene>
<dbReference type="InterPro" id="IPR035899">
    <property type="entry name" value="DBL_dom_sf"/>
</dbReference>
<dbReference type="SUPFAM" id="SSF48065">
    <property type="entry name" value="DBL homology domain (DH-domain)"/>
    <property type="match status" value="1"/>
</dbReference>
<dbReference type="PROSITE" id="PS50010">
    <property type="entry name" value="DH_2"/>
    <property type="match status" value="1"/>
</dbReference>
<dbReference type="STRING" id="1965070.A0A443RDC6"/>
<name>A0A443RDC6_9ACAR</name>
<dbReference type="EMBL" id="NCKU01001047">
    <property type="protein sequence ID" value="RWS13261.1"/>
    <property type="molecule type" value="Genomic_DNA"/>
</dbReference>
<evidence type="ECO:0000313" key="3">
    <source>
        <dbReference type="Proteomes" id="UP000285301"/>
    </source>
</evidence>
<sequence length="390" mass="45662">MNWFFGQLTEEMVEKALQPKKLISFHEHIKKKDKEALQQTVFEKKEPLYQLEYDIKEFLNHKVDWPSSLLPSNGENHDAKQENYNENQAKEQKNATSMKIKVDDHTLESVTLWSQHPKVVESGILNKLSKQEIKLQEAMYEVMCSEASYLKSLHILINHFYRGIEFMQKYLSRLSKNEFDWMFSNVTDIALVSESLLFEHEERWKGSILMHDVCEVLLNHIEQNFHVYEIYCENYELQKITLKRLSKQNSAFALVLKRLENDEICQKLSFQSFLFLPIHRITKYKILIDAIIKQLPKDSTLLESCKSALTASKMISRKCDMAIKNGEFRLSIGRLKFKRPMPKIPLSRNLIKAGEVICTSLASKDTLTLETKTVNLYCFPDLILIADTKR</sequence>
<organism evidence="2 3">
    <name type="scientific">Dinothrombium tinctorium</name>
    <dbReference type="NCBI Taxonomy" id="1965070"/>
    <lineage>
        <taxon>Eukaryota</taxon>
        <taxon>Metazoa</taxon>
        <taxon>Ecdysozoa</taxon>
        <taxon>Arthropoda</taxon>
        <taxon>Chelicerata</taxon>
        <taxon>Arachnida</taxon>
        <taxon>Acari</taxon>
        <taxon>Acariformes</taxon>
        <taxon>Trombidiformes</taxon>
        <taxon>Prostigmata</taxon>
        <taxon>Anystina</taxon>
        <taxon>Parasitengona</taxon>
        <taxon>Trombidioidea</taxon>
        <taxon>Trombidiidae</taxon>
        <taxon>Dinothrombium</taxon>
    </lineage>
</organism>
<dbReference type="InterPro" id="IPR000219">
    <property type="entry name" value="DH_dom"/>
</dbReference>
<dbReference type="PANTHER" id="PTHR12845">
    <property type="entry name" value="GUANINE NUCLEOTIDE EXCHANGE FACTOR"/>
    <property type="match status" value="1"/>
</dbReference>
<dbReference type="InterPro" id="IPR047271">
    <property type="entry name" value="Ephexin-like"/>
</dbReference>
<dbReference type="Gene3D" id="1.20.900.10">
    <property type="entry name" value="Dbl homology (DH) domain"/>
    <property type="match status" value="1"/>
</dbReference>
<dbReference type="OrthoDB" id="27593at2759"/>
<reference evidence="2 3" key="1">
    <citation type="journal article" date="2018" name="Gigascience">
        <title>Genomes of trombidid mites reveal novel predicted allergens and laterally-transferred genes associated with secondary metabolism.</title>
        <authorList>
            <person name="Dong X."/>
            <person name="Chaisiri K."/>
            <person name="Xia D."/>
            <person name="Armstrong S.D."/>
            <person name="Fang Y."/>
            <person name="Donnelly M.J."/>
            <person name="Kadowaki T."/>
            <person name="McGarry J.W."/>
            <person name="Darby A.C."/>
            <person name="Makepeace B.L."/>
        </authorList>
    </citation>
    <scope>NUCLEOTIDE SEQUENCE [LARGE SCALE GENOMIC DNA]</scope>
    <source>
        <strain evidence="2">UoL-WK</strain>
    </source>
</reference>
<dbReference type="Proteomes" id="UP000285301">
    <property type="component" value="Unassembled WGS sequence"/>
</dbReference>
<proteinExistence type="predicted"/>
<evidence type="ECO:0000259" key="1">
    <source>
        <dbReference type="PROSITE" id="PS50010"/>
    </source>
</evidence>
<dbReference type="SMART" id="SM00325">
    <property type="entry name" value="RhoGEF"/>
    <property type="match status" value="1"/>
</dbReference>
<dbReference type="Pfam" id="PF00621">
    <property type="entry name" value="RhoGEF"/>
    <property type="match status" value="1"/>
</dbReference>
<feature type="domain" description="DH" evidence="1">
    <location>
        <begin position="134"/>
        <end position="322"/>
    </location>
</feature>
<dbReference type="AlphaFoldDB" id="A0A443RDC6"/>
<accession>A0A443RDC6</accession>
<keyword evidence="3" id="KW-1185">Reference proteome</keyword>
<comment type="caution">
    <text evidence="2">The sequence shown here is derived from an EMBL/GenBank/DDBJ whole genome shotgun (WGS) entry which is preliminary data.</text>
</comment>
<dbReference type="GO" id="GO:0005085">
    <property type="term" value="F:guanyl-nucleotide exchange factor activity"/>
    <property type="evidence" value="ECO:0007669"/>
    <property type="project" value="InterPro"/>
</dbReference>
<protein>
    <submittedName>
        <fullName evidence="2">Ephexin-1-like protein</fullName>
    </submittedName>
</protein>
<dbReference type="CDD" id="cd00160">
    <property type="entry name" value="RhoGEF"/>
    <property type="match status" value="1"/>
</dbReference>
<dbReference type="PANTHER" id="PTHR12845:SF5">
    <property type="entry name" value="EPHEXIN, ISOFORM D"/>
    <property type="match status" value="1"/>
</dbReference>